<protein>
    <recommendedName>
        <fullName evidence="2">Fatty acid desaturase domain-containing protein</fullName>
    </recommendedName>
</protein>
<feature type="transmembrane region" description="Helical" evidence="1">
    <location>
        <begin position="124"/>
        <end position="144"/>
    </location>
</feature>
<evidence type="ECO:0000313" key="3">
    <source>
        <dbReference type="EMBL" id="CAE8614704.1"/>
    </source>
</evidence>
<keyword evidence="4" id="KW-1185">Reference proteome</keyword>
<dbReference type="InterPro" id="IPR005804">
    <property type="entry name" value="FA_desaturase_dom"/>
</dbReference>
<feature type="transmembrane region" description="Helical" evidence="1">
    <location>
        <begin position="59"/>
        <end position="80"/>
    </location>
</feature>
<feature type="domain" description="Fatty acid desaturase" evidence="2">
    <location>
        <begin position="93"/>
        <end position="188"/>
    </location>
</feature>
<name>A0A813FR86_POLGL</name>
<evidence type="ECO:0000259" key="2">
    <source>
        <dbReference type="Pfam" id="PF00487"/>
    </source>
</evidence>
<dbReference type="PANTHER" id="PTHR36459">
    <property type="entry name" value="ORF"/>
    <property type="match status" value="1"/>
</dbReference>
<sequence>CPTVKVSGSGARVQVFDKIDRSRSDLTAERNEYHFRTPYFSDALLPLLKDQRDGPMLHLMLNIVAVVVPGSLLVYGVNYWQLSGLVRHMTGVAYVLSVFILFLERFLLMMHFSSHRSLFRNEWLNGLLVWCFAPFFGVPCGLYKNHHVIMHHAENNHDLDISSTEQYQRDSCRDFARYWFHFILLIWVELPLYCVKSRRWKMGFDLALGMDSSPDIPRFLS</sequence>
<feature type="transmembrane region" description="Helical" evidence="1">
    <location>
        <begin position="178"/>
        <end position="195"/>
    </location>
</feature>
<keyword evidence="1" id="KW-0472">Membrane</keyword>
<dbReference type="EMBL" id="CAJNNV010025473">
    <property type="protein sequence ID" value="CAE8614704.1"/>
    <property type="molecule type" value="Genomic_DNA"/>
</dbReference>
<dbReference type="GO" id="GO:0006629">
    <property type="term" value="P:lipid metabolic process"/>
    <property type="evidence" value="ECO:0007669"/>
    <property type="project" value="InterPro"/>
</dbReference>
<organism evidence="3 4">
    <name type="scientific">Polarella glacialis</name>
    <name type="common">Dinoflagellate</name>
    <dbReference type="NCBI Taxonomy" id="89957"/>
    <lineage>
        <taxon>Eukaryota</taxon>
        <taxon>Sar</taxon>
        <taxon>Alveolata</taxon>
        <taxon>Dinophyceae</taxon>
        <taxon>Suessiales</taxon>
        <taxon>Suessiaceae</taxon>
        <taxon>Polarella</taxon>
    </lineage>
</organism>
<proteinExistence type="predicted"/>
<dbReference type="Pfam" id="PF00487">
    <property type="entry name" value="FA_desaturase"/>
    <property type="match status" value="1"/>
</dbReference>
<evidence type="ECO:0000256" key="1">
    <source>
        <dbReference type="SAM" id="Phobius"/>
    </source>
</evidence>
<feature type="non-terminal residue" evidence="3">
    <location>
        <position position="221"/>
    </location>
</feature>
<feature type="transmembrane region" description="Helical" evidence="1">
    <location>
        <begin position="92"/>
        <end position="112"/>
    </location>
</feature>
<reference evidence="3" key="1">
    <citation type="submission" date="2021-02" db="EMBL/GenBank/DDBJ databases">
        <authorList>
            <person name="Dougan E. K."/>
            <person name="Rhodes N."/>
            <person name="Thang M."/>
            <person name="Chan C."/>
        </authorList>
    </citation>
    <scope>NUCLEOTIDE SEQUENCE</scope>
</reference>
<keyword evidence="1" id="KW-0812">Transmembrane</keyword>
<evidence type="ECO:0000313" key="4">
    <source>
        <dbReference type="Proteomes" id="UP000654075"/>
    </source>
</evidence>
<dbReference type="OrthoDB" id="444218at2759"/>
<comment type="caution">
    <text evidence="3">The sequence shown here is derived from an EMBL/GenBank/DDBJ whole genome shotgun (WGS) entry which is preliminary data.</text>
</comment>
<dbReference type="PANTHER" id="PTHR36459:SF1">
    <property type="entry name" value="FATTY ACID DESATURASE DOMAIN-CONTAINING PROTEIN-RELATED"/>
    <property type="match status" value="1"/>
</dbReference>
<gene>
    <name evidence="3" type="ORF">PGLA1383_LOCUS32426</name>
</gene>
<dbReference type="AlphaFoldDB" id="A0A813FR86"/>
<keyword evidence="1" id="KW-1133">Transmembrane helix</keyword>
<dbReference type="Proteomes" id="UP000654075">
    <property type="component" value="Unassembled WGS sequence"/>
</dbReference>
<accession>A0A813FR86</accession>